<evidence type="ECO:0000313" key="3">
    <source>
        <dbReference type="Proteomes" id="UP000008372"/>
    </source>
</evidence>
<keyword evidence="3" id="KW-1185">Reference proteome</keyword>
<accession>A0ABQ0I291</accession>
<keyword evidence="1" id="KW-1133">Transmembrane helix</keyword>
<organism evidence="2 3">
    <name type="scientific">Paraglaciecola agarilytica NO2</name>
    <dbReference type="NCBI Taxonomy" id="1125747"/>
    <lineage>
        <taxon>Bacteria</taxon>
        <taxon>Pseudomonadati</taxon>
        <taxon>Pseudomonadota</taxon>
        <taxon>Gammaproteobacteria</taxon>
        <taxon>Alteromonadales</taxon>
        <taxon>Alteromonadaceae</taxon>
        <taxon>Paraglaciecola</taxon>
    </lineage>
</organism>
<evidence type="ECO:0000313" key="2">
    <source>
        <dbReference type="EMBL" id="GAC03438.1"/>
    </source>
</evidence>
<gene>
    <name evidence="2" type="ORF">GAGA_0573</name>
</gene>
<keyword evidence="1" id="KW-0472">Membrane</keyword>
<sequence length="251" mass="28686">MSASTGSLPEEQAETSLGDQISKKCQNISNEKLKSIVDLSDGDELTPSQLSVFSYWGEMNKQRYINTSYHIHFALDKVHDTMKLYIKIFTTMCIFIGALYSGKLTHIFSTDLVERSLLFLGLVILGVTGFFIAHIVFWTQKWKHFRKLEYDLFKDILHQYESPTRYQNIYGILTCGTVVLLNLGLCVSVLFFVNLGETDKEIRSCVETYSMCSQNEGECRESLSQCVIPKSDTPVATLQHEEVEFRANDER</sequence>
<dbReference type="RefSeq" id="WP_008302262.1">
    <property type="nucleotide sequence ID" value="NZ_BAEK01000011.1"/>
</dbReference>
<feature type="transmembrane region" description="Helical" evidence="1">
    <location>
        <begin position="117"/>
        <end position="138"/>
    </location>
</feature>
<dbReference type="EMBL" id="BAEK01000011">
    <property type="protein sequence ID" value="GAC03438.1"/>
    <property type="molecule type" value="Genomic_DNA"/>
</dbReference>
<proteinExistence type="predicted"/>
<feature type="transmembrane region" description="Helical" evidence="1">
    <location>
        <begin position="169"/>
        <end position="193"/>
    </location>
</feature>
<dbReference type="Proteomes" id="UP000008372">
    <property type="component" value="Unassembled WGS sequence"/>
</dbReference>
<name>A0ABQ0I291_9ALTE</name>
<reference evidence="2 3" key="1">
    <citation type="journal article" date="2014" name="Environ. Microbiol.">
        <title>Comparative genomics of the marine bacterial genus Glaciecola reveals the high degree of genomic diversity and genomic characteristic for cold adaptation.</title>
        <authorList>
            <person name="Qin Q.L."/>
            <person name="Xie B.B."/>
            <person name="Yu Y."/>
            <person name="Shu Y.L."/>
            <person name="Rong J.C."/>
            <person name="Zhang Y.J."/>
            <person name="Zhao D.L."/>
            <person name="Chen X.L."/>
            <person name="Zhang X.Y."/>
            <person name="Chen B."/>
            <person name="Zhou B.C."/>
            <person name="Zhang Y.Z."/>
        </authorList>
    </citation>
    <scope>NUCLEOTIDE SEQUENCE [LARGE SCALE GENOMIC DNA]</scope>
    <source>
        <strain evidence="2 3">NO2</strain>
    </source>
</reference>
<keyword evidence="1" id="KW-0812">Transmembrane</keyword>
<evidence type="ECO:0000256" key="1">
    <source>
        <dbReference type="SAM" id="Phobius"/>
    </source>
</evidence>
<comment type="caution">
    <text evidence="2">The sequence shown here is derived from an EMBL/GenBank/DDBJ whole genome shotgun (WGS) entry which is preliminary data.</text>
</comment>
<protein>
    <submittedName>
        <fullName evidence="2">Uncharacterized protein</fullName>
    </submittedName>
</protein>
<feature type="transmembrane region" description="Helical" evidence="1">
    <location>
        <begin position="84"/>
        <end position="102"/>
    </location>
</feature>